<sequence length="256" mass="27753">MYPIIEFDRSETRSAAFLPWVDSENADLAKNAFFSRGFYYTRNDAHGAFAGEAELKAFDGPVDGLSVDLFLIVVAGEITITDAKGRVTKLAPGDTAAVPRGLKATWAQPAGTRIFFMLHADLPASPSVPVENADDLAVIVPKLDAALDPIDGPAADLILTSPHPTVGRKVIYTGADGRFSVGLWEASAYTRKLAAFGDYELMYFVQGEVEITNAIGESRLFHPHEPFIVDRGVSNAWKTTGYVRKVYCKVSPKPAV</sequence>
<dbReference type="Pfam" id="PF05899">
    <property type="entry name" value="Cupin_3"/>
    <property type="match status" value="2"/>
</dbReference>
<feature type="domain" description="(S)-ureidoglycine aminohydrolase cupin" evidence="1">
    <location>
        <begin position="70"/>
        <end position="107"/>
    </location>
</feature>
<gene>
    <name evidence="2" type="ORF">FHS82_001435</name>
</gene>
<protein>
    <submittedName>
        <fullName evidence="2">Cupin superfamily protein</fullName>
    </submittedName>
</protein>
<dbReference type="InterPro" id="IPR011051">
    <property type="entry name" value="RmlC_Cupin_sf"/>
</dbReference>
<dbReference type="SUPFAM" id="SSF51182">
    <property type="entry name" value="RmlC-like cupins"/>
    <property type="match status" value="2"/>
</dbReference>
<comment type="caution">
    <text evidence="2">The sequence shown here is derived from an EMBL/GenBank/DDBJ whole genome shotgun (WGS) entry which is preliminary data.</text>
</comment>
<dbReference type="InterPro" id="IPR008579">
    <property type="entry name" value="UGlyAH_Cupin_dom"/>
</dbReference>
<dbReference type="Gene3D" id="2.60.120.10">
    <property type="entry name" value="Jelly Rolls"/>
    <property type="match status" value="2"/>
</dbReference>
<reference evidence="2 3" key="1">
    <citation type="submission" date="2020-03" db="EMBL/GenBank/DDBJ databases">
        <title>Genomic Encyclopedia of Type Strains, Phase IV (KMG-IV): sequencing the most valuable type-strain genomes for metagenomic binning, comparative biology and taxonomic classification.</title>
        <authorList>
            <person name="Goeker M."/>
        </authorList>
    </citation>
    <scope>NUCLEOTIDE SEQUENCE [LARGE SCALE GENOMIC DNA]</scope>
    <source>
        <strain evidence="2 3">DSM 103870</strain>
    </source>
</reference>
<dbReference type="Proteomes" id="UP001429580">
    <property type="component" value="Unassembled WGS sequence"/>
</dbReference>
<evidence type="ECO:0000259" key="1">
    <source>
        <dbReference type="Pfam" id="PF05899"/>
    </source>
</evidence>
<organism evidence="2 3">
    <name type="scientific">Pseudochelatococcus lubricantis</name>
    <dbReference type="NCBI Taxonomy" id="1538102"/>
    <lineage>
        <taxon>Bacteria</taxon>
        <taxon>Pseudomonadati</taxon>
        <taxon>Pseudomonadota</taxon>
        <taxon>Alphaproteobacteria</taxon>
        <taxon>Hyphomicrobiales</taxon>
        <taxon>Chelatococcaceae</taxon>
        <taxon>Pseudochelatococcus</taxon>
    </lineage>
</organism>
<dbReference type="InterPro" id="IPR014710">
    <property type="entry name" value="RmlC-like_jellyroll"/>
</dbReference>
<dbReference type="EMBL" id="JAASQI010000003">
    <property type="protein sequence ID" value="NIJ57599.1"/>
    <property type="molecule type" value="Genomic_DNA"/>
</dbReference>
<feature type="domain" description="(S)-ureidoglycine aminohydrolase cupin" evidence="1">
    <location>
        <begin position="174"/>
        <end position="247"/>
    </location>
</feature>
<accession>A0ABX0UZ83</accession>
<dbReference type="PANTHER" id="PTHR40943">
    <property type="entry name" value="CYTOPLASMIC PROTEIN-RELATED"/>
    <property type="match status" value="1"/>
</dbReference>
<evidence type="ECO:0000313" key="2">
    <source>
        <dbReference type="EMBL" id="NIJ57599.1"/>
    </source>
</evidence>
<keyword evidence="3" id="KW-1185">Reference proteome</keyword>
<evidence type="ECO:0000313" key="3">
    <source>
        <dbReference type="Proteomes" id="UP001429580"/>
    </source>
</evidence>
<dbReference type="PANTHER" id="PTHR40943:SF1">
    <property type="entry name" value="CYTOPLASMIC PROTEIN"/>
    <property type="match status" value="1"/>
</dbReference>
<name>A0ABX0UZ83_9HYPH</name>
<dbReference type="RefSeq" id="WP_166950384.1">
    <property type="nucleotide sequence ID" value="NZ_JAASQI010000003.1"/>
</dbReference>
<proteinExistence type="predicted"/>